<dbReference type="GO" id="GO:0051536">
    <property type="term" value="F:iron-sulfur cluster binding"/>
    <property type="evidence" value="ECO:0007669"/>
    <property type="project" value="UniProtKB-KW"/>
</dbReference>
<feature type="domain" description="ATPase BadF/BadG/BcrA/BcrD type" evidence="5">
    <location>
        <begin position="20"/>
        <end position="187"/>
    </location>
</feature>
<dbReference type="GO" id="GO:0046872">
    <property type="term" value="F:metal ion binding"/>
    <property type="evidence" value="ECO:0007669"/>
    <property type="project" value="UniProtKB-KW"/>
</dbReference>
<dbReference type="InterPro" id="IPR043129">
    <property type="entry name" value="ATPase_NBD"/>
</dbReference>
<sequence>MADGVIVRRFLCPTPFRPADAIHKAWETLRAGLTETPFLTLTGYGRQLVDFADKQVTEISCHGLGARLLAPDTRTVIDIGGQDSKVIQLDAEGNLSDFLMNDKCAAGTGRFLDVISRTLGASVEQLDSITADVEPHAITSMCTVFAESEVISLRSAGVAPEAILAGVINAMTRRSANFIGRLSAQGPLLF</sequence>
<evidence type="ECO:0000313" key="7">
    <source>
        <dbReference type="Proteomes" id="UP000234473"/>
    </source>
</evidence>
<evidence type="ECO:0000256" key="4">
    <source>
        <dbReference type="ARBA" id="ARBA00023014"/>
    </source>
</evidence>
<feature type="non-terminal residue" evidence="6">
    <location>
        <position position="190"/>
    </location>
</feature>
<dbReference type="Gene3D" id="3.30.420.40">
    <property type="match status" value="2"/>
</dbReference>
<accession>A0A2N5A3W5</accession>
<comment type="caution">
    <text evidence="6">The sequence shown here is derived from an EMBL/GenBank/DDBJ whole genome shotgun (WGS) entry which is preliminary data.</text>
</comment>
<dbReference type="SUPFAM" id="SSF53067">
    <property type="entry name" value="Actin-like ATPase domain"/>
    <property type="match status" value="1"/>
</dbReference>
<dbReference type="NCBIfam" id="TIGR00241">
    <property type="entry name" value="CoA_E_activ"/>
    <property type="match status" value="1"/>
</dbReference>
<gene>
    <name evidence="6" type="ORF">CWM98_36780</name>
</gene>
<dbReference type="AlphaFoldDB" id="A0A2N5A3W5"/>
<dbReference type="EMBL" id="PICB01003143">
    <property type="protein sequence ID" value="PLP35969.1"/>
    <property type="molecule type" value="Genomic_DNA"/>
</dbReference>
<organism evidence="6 7">
    <name type="scientific">Klebsiella variicola</name>
    <dbReference type="NCBI Taxonomy" id="244366"/>
    <lineage>
        <taxon>Bacteria</taxon>
        <taxon>Pseudomonadati</taxon>
        <taxon>Pseudomonadota</taxon>
        <taxon>Gammaproteobacteria</taxon>
        <taxon>Enterobacterales</taxon>
        <taxon>Enterobacteriaceae</taxon>
        <taxon>Klebsiella/Raoultella group</taxon>
        <taxon>Klebsiella</taxon>
        <taxon>Klebsiella pneumoniae complex</taxon>
    </lineage>
</organism>
<dbReference type="InterPro" id="IPR008275">
    <property type="entry name" value="CoA_E_activase_dom"/>
</dbReference>
<reference evidence="6 7" key="1">
    <citation type="submission" date="2017-11" db="EMBL/GenBank/DDBJ databases">
        <authorList>
            <person name="Han C.G."/>
        </authorList>
    </citation>
    <scope>NUCLEOTIDE SEQUENCE [LARGE SCALE GENOMIC DNA]</scope>
    <source>
        <strain evidence="6 7">A5</strain>
    </source>
</reference>
<keyword evidence="4" id="KW-0411">Iron-sulfur</keyword>
<evidence type="ECO:0000313" key="6">
    <source>
        <dbReference type="EMBL" id="PLP35969.1"/>
    </source>
</evidence>
<name>A0A2N5A3W5_KLEVA</name>
<keyword evidence="2" id="KW-0479">Metal-binding</keyword>
<evidence type="ECO:0000256" key="3">
    <source>
        <dbReference type="ARBA" id="ARBA00023004"/>
    </source>
</evidence>
<protein>
    <recommendedName>
        <fullName evidence="5">ATPase BadF/BadG/BcrA/BcrD type domain-containing protein</fullName>
    </recommendedName>
</protein>
<dbReference type="PANTHER" id="PTHR32329:SF2">
    <property type="entry name" value="BIFUNCTIONAL PROTEIN [INCLUDES 2-HYDROXYACYL-COA DEHYDRATASE (N-TER) AND ITS ACTIVATOR DOMAIN (C_TERM)"/>
    <property type="match status" value="1"/>
</dbReference>
<dbReference type="PANTHER" id="PTHR32329">
    <property type="entry name" value="BIFUNCTIONAL PROTEIN [INCLUDES 2-HYDROXYACYL-COA DEHYDRATASE (N-TER) AND ITS ACTIVATOR DOMAIN (C_TERM)-RELATED"/>
    <property type="match status" value="1"/>
</dbReference>
<comment type="cofactor">
    <cofactor evidence="1">
        <name>[4Fe-4S] cluster</name>
        <dbReference type="ChEBI" id="CHEBI:49883"/>
    </cofactor>
</comment>
<dbReference type="InterPro" id="IPR002731">
    <property type="entry name" value="ATPase_BadF"/>
</dbReference>
<reference evidence="6 7" key="2">
    <citation type="submission" date="2018-01" db="EMBL/GenBank/DDBJ databases">
        <title>Genomic study of Klebsiella pneumoniae.</title>
        <authorList>
            <person name="Yang Y."/>
            <person name="Bicalho R."/>
        </authorList>
    </citation>
    <scope>NUCLEOTIDE SEQUENCE [LARGE SCALE GENOMIC DNA]</scope>
    <source>
        <strain evidence="6 7">A5</strain>
    </source>
</reference>
<keyword evidence="3" id="KW-0408">Iron</keyword>
<proteinExistence type="predicted"/>
<dbReference type="Pfam" id="PF01869">
    <property type="entry name" value="BcrAD_BadFG"/>
    <property type="match status" value="1"/>
</dbReference>
<dbReference type="InterPro" id="IPR051805">
    <property type="entry name" value="Dehydratase_Activator_Redct"/>
</dbReference>
<evidence type="ECO:0000259" key="5">
    <source>
        <dbReference type="Pfam" id="PF01869"/>
    </source>
</evidence>
<evidence type="ECO:0000256" key="1">
    <source>
        <dbReference type="ARBA" id="ARBA00001966"/>
    </source>
</evidence>
<evidence type="ECO:0000256" key="2">
    <source>
        <dbReference type="ARBA" id="ARBA00022723"/>
    </source>
</evidence>
<dbReference type="Proteomes" id="UP000234473">
    <property type="component" value="Unassembled WGS sequence"/>
</dbReference>